<evidence type="ECO:0000256" key="2">
    <source>
        <dbReference type="ARBA" id="ARBA00022490"/>
    </source>
</evidence>
<gene>
    <name evidence="4" type="ORF">MERR_LOCUS40491</name>
</gene>
<dbReference type="InterPro" id="IPR041366">
    <property type="entry name" value="Pre-PUA"/>
</dbReference>
<keyword evidence="2" id="KW-0963">Cytoplasm</keyword>
<dbReference type="PANTHER" id="PTHR22798:SF0">
    <property type="entry name" value="MALIGNANT T-CELL-AMPLIFIED SEQUENCE 1"/>
    <property type="match status" value="1"/>
</dbReference>
<dbReference type="InterPro" id="IPR032675">
    <property type="entry name" value="LRR_dom_sf"/>
</dbReference>
<dbReference type="InterPro" id="IPR002478">
    <property type="entry name" value="PUA"/>
</dbReference>
<dbReference type="PROSITE" id="PS50890">
    <property type="entry name" value="PUA"/>
    <property type="match status" value="1"/>
</dbReference>
<dbReference type="OrthoDB" id="10249667at2759"/>
<dbReference type="SUPFAM" id="SSF81383">
    <property type="entry name" value="F-box domain"/>
    <property type="match status" value="1"/>
</dbReference>
<dbReference type="FunFam" id="3.10.400.20:FF:000001">
    <property type="entry name" value="Malignant T-cell-amplified sequence 1"/>
    <property type="match status" value="1"/>
</dbReference>
<dbReference type="CDD" id="cd21155">
    <property type="entry name" value="PUA_MCTS-1-like"/>
    <property type="match status" value="1"/>
</dbReference>
<dbReference type="InterPro" id="IPR036047">
    <property type="entry name" value="F-box-like_dom_sf"/>
</dbReference>
<comment type="caution">
    <text evidence="4">The sequence shown here is derived from an EMBL/GenBank/DDBJ whole genome shotgun (WGS) entry which is preliminary data.</text>
</comment>
<sequence>MGSICELSDDLLVKIISFLPLKVAVSTSILSKQWEFLWMWLPKPKYELTGQGYVEFIDKNLQLHGAPVIESLLIVFGLLKPEKIKLWVDIAVSRFLRELSIRYLLKNGYALRSRVLLSLPISLYTCVSLMTLKLDGKNIAVDVPQTVCLPSLTTLELKRVKYSNEDSLGLLLSHCPVLEVLLIKRSHESDNVRALVVDVPSLKWLSLKIGEECSSDGSDNVIVTPSLKYFRIKDCRDSPTYLLKPMTKLEEAEIDVKKDIEKILELITFVRRLRLRVASFNSVEEFVYPAGIVFNQLEHLKLDVCNDYWSKFLIWLLGNSPKLRVLILYVYWRPIREKYELGNWESKQSSVPECFLRSLETFEYSVHFSVIHLRRRPEKSIVSVEDYPQSHRLFLFQRKYLSSNMFKKFCLEEISSQNQVKASVQRRIRQSIQDEYPDLETVLEDLLPKKSPLIVVKCPNHLTLVVVNNVPLFFCIRDGPYMPTLRLLHQYPNIMKRFQVDRGAIKFVLSGANIMCPGLTSPGGVLDEEVDTERPVAIYAEGKQHALAIGFTKMSAKDIKSINKGIGVDNMHYLNDGLWKMERLD</sequence>
<dbReference type="InterPro" id="IPR053781">
    <property type="entry name" value="F-box_AtFBL13-like"/>
</dbReference>
<accession>A0A6D2KZH8</accession>
<dbReference type="InterPro" id="IPR015947">
    <property type="entry name" value="PUA-like_sf"/>
</dbReference>
<evidence type="ECO:0000259" key="3">
    <source>
        <dbReference type="SMART" id="SM00359"/>
    </source>
</evidence>
<evidence type="ECO:0000313" key="5">
    <source>
        <dbReference type="Proteomes" id="UP000467841"/>
    </source>
</evidence>
<dbReference type="EMBL" id="CACVBM020001529">
    <property type="protein sequence ID" value="CAA7053256.1"/>
    <property type="molecule type" value="Genomic_DNA"/>
</dbReference>
<dbReference type="SUPFAM" id="SSF52047">
    <property type="entry name" value="RNI-like"/>
    <property type="match status" value="1"/>
</dbReference>
<evidence type="ECO:0000313" key="4">
    <source>
        <dbReference type="EMBL" id="CAA7053256.1"/>
    </source>
</evidence>
<dbReference type="GO" id="GO:0001731">
    <property type="term" value="P:formation of translation preinitiation complex"/>
    <property type="evidence" value="ECO:0007669"/>
    <property type="project" value="TreeGrafter"/>
</dbReference>
<dbReference type="InterPro" id="IPR004521">
    <property type="entry name" value="Uncharacterised_CHP00451"/>
</dbReference>
<dbReference type="GO" id="GO:0003723">
    <property type="term" value="F:RNA binding"/>
    <property type="evidence" value="ECO:0007669"/>
    <property type="project" value="InterPro"/>
</dbReference>
<feature type="domain" description="PUA" evidence="3">
    <location>
        <begin position="496"/>
        <end position="575"/>
    </location>
</feature>
<keyword evidence="5" id="KW-1185">Reference proteome</keyword>
<dbReference type="Pfam" id="PF01472">
    <property type="entry name" value="PUA"/>
    <property type="match status" value="1"/>
</dbReference>
<dbReference type="SUPFAM" id="SSF88697">
    <property type="entry name" value="PUA domain-like"/>
    <property type="match status" value="1"/>
</dbReference>
<protein>
    <recommendedName>
        <fullName evidence="3">PUA domain-containing protein</fullName>
    </recommendedName>
</protein>
<dbReference type="AlphaFoldDB" id="A0A6D2KZH8"/>
<comment type="subcellular location">
    <subcellularLocation>
        <location evidence="1">Cytoplasm</location>
    </subcellularLocation>
</comment>
<dbReference type="Gene3D" id="3.10.400.20">
    <property type="match status" value="1"/>
</dbReference>
<dbReference type="Proteomes" id="UP000467841">
    <property type="component" value="Unassembled WGS sequence"/>
</dbReference>
<dbReference type="GO" id="GO:0005737">
    <property type="term" value="C:cytoplasm"/>
    <property type="evidence" value="ECO:0007669"/>
    <property type="project" value="UniProtKB-SubCell"/>
</dbReference>
<organism evidence="4 5">
    <name type="scientific">Microthlaspi erraticum</name>
    <dbReference type="NCBI Taxonomy" id="1685480"/>
    <lineage>
        <taxon>Eukaryota</taxon>
        <taxon>Viridiplantae</taxon>
        <taxon>Streptophyta</taxon>
        <taxon>Embryophyta</taxon>
        <taxon>Tracheophyta</taxon>
        <taxon>Spermatophyta</taxon>
        <taxon>Magnoliopsida</taxon>
        <taxon>eudicotyledons</taxon>
        <taxon>Gunneridae</taxon>
        <taxon>Pentapetalae</taxon>
        <taxon>rosids</taxon>
        <taxon>malvids</taxon>
        <taxon>Brassicales</taxon>
        <taxon>Brassicaceae</taxon>
        <taxon>Coluteocarpeae</taxon>
        <taxon>Microthlaspi</taxon>
    </lineage>
</organism>
<dbReference type="InterPro" id="IPR055411">
    <property type="entry name" value="LRR_FXL15/At3g58940/PEG3-like"/>
</dbReference>
<dbReference type="InterPro" id="IPR001810">
    <property type="entry name" value="F-box_dom"/>
</dbReference>
<proteinExistence type="predicted"/>
<dbReference type="SMART" id="SM00359">
    <property type="entry name" value="PUA"/>
    <property type="match status" value="1"/>
</dbReference>
<name>A0A6D2KZH8_9BRAS</name>
<dbReference type="Pfam" id="PF24758">
    <property type="entry name" value="LRR_At5g56370"/>
    <property type="match status" value="1"/>
</dbReference>
<dbReference type="NCBIfam" id="TIGR00451">
    <property type="entry name" value="unchar_dom_2"/>
    <property type="match status" value="1"/>
</dbReference>
<evidence type="ECO:0000256" key="1">
    <source>
        <dbReference type="ARBA" id="ARBA00004496"/>
    </source>
</evidence>
<dbReference type="CDD" id="cd11609">
    <property type="entry name" value="MCT1_N"/>
    <property type="match status" value="1"/>
</dbReference>
<reference evidence="4" key="1">
    <citation type="submission" date="2020-01" db="EMBL/GenBank/DDBJ databases">
        <authorList>
            <person name="Mishra B."/>
        </authorList>
    </citation>
    <scope>NUCLEOTIDE SEQUENCE [LARGE SCALE GENOMIC DNA]</scope>
</reference>
<dbReference type="Gene3D" id="3.80.10.10">
    <property type="entry name" value="Ribonuclease Inhibitor"/>
    <property type="match status" value="1"/>
</dbReference>
<dbReference type="Pfam" id="PF17832">
    <property type="entry name" value="Pre-PUA"/>
    <property type="match status" value="1"/>
</dbReference>
<dbReference type="CDD" id="cd22160">
    <property type="entry name" value="F-box_AtFBL13-like"/>
    <property type="match status" value="1"/>
</dbReference>
<dbReference type="PANTHER" id="PTHR22798">
    <property type="entry name" value="MCT-1 PROTEIN"/>
    <property type="match status" value="1"/>
</dbReference>
<dbReference type="InterPro" id="IPR016437">
    <property type="entry name" value="MCT-1/Tma20"/>
</dbReference>
<dbReference type="Pfam" id="PF00646">
    <property type="entry name" value="F-box"/>
    <property type="match status" value="1"/>
</dbReference>